<feature type="compositionally biased region" description="Basic and acidic residues" evidence="3">
    <location>
        <begin position="1"/>
        <end position="20"/>
    </location>
</feature>
<reference evidence="5 6" key="1">
    <citation type="submission" date="2020-07" db="EMBL/GenBank/DDBJ databases">
        <title>The yeast mating-type switching endonuclease HO is a domesticated member of an unorthodox homing genetic element family.</title>
        <authorList>
            <person name="Coughlan A.Y."/>
            <person name="Lombardi L."/>
            <person name="Braun-Galleani S."/>
            <person name="Martos A.R."/>
            <person name="Galeote V."/>
            <person name="Bigey F."/>
            <person name="Dequin S."/>
            <person name="Byrne K.P."/>
            <person name="Wolfe K.H."/>
        </authorList>
    </citation>
    <scope>NUCLEOTIDE SEQUENCE [LARGE SCALE GENOMIC DNA]</scope>
    <source>
        <strain evidence="5 6">NRRL Y-6702</strain>
    </source>
</reference>
<dbReference type="OrthoDB" id="428734at2759"/>
<dbReference type="EMBL" id="CP058606">
    <property type="protein sequence ID" value="QLG72215.1"/>
    <property type="molecule type" value="Genomic_DNA"/>
</dbReference>
<dbReference type="InterPro" id="IPR050410">
    <property type="entry name" value="CCR4/nocturin_mRNA_transcr"/>
</dbReference>
<dbReference type="AlphaFoldDB" id="A0A7H9B0K6"/>
<proteinExistence type="inferred from homology"/>
<dbReference type="GO" id="GO:0006139">
    <property type="term" value="P:nucleobase-containing compound metabolic process"/>
    <property type="evidence" value="ECO:0007669"/>
    <property type="project" value="UniProtKB-ARBA"/>
</dbReference>
<keyword evidence="2" id="KW-0378">Hydrolase</keyword>
<dbReference type="GO" id="GO:0000175">
    <property type="term" value="F:3'-5'-RNA exonuclease activity"/>
    <property type="evidence" value="ECO:0007669"/>
    <property type="project" value="TreeGrafter"/>
</dbReference>
<organism evidence="5 6">
    <name type="scientific">Zygotorulaspora mrakii</name>
    <name type="common">Zygosaccharomyces mrakii</name>
    <dbReference type="NCBI Taxonomy" id="42260"/>
    <lineage>
        <taxon>Eukaryota</taxon>
        <taxon>Fungi</taxon>
        <taxon>Dikarya</taxon>
        <taxon>Ascomycota</taxon>
        <taxon>Saccharomycotina</taxon>
        <taxon>Saccharomycetes</taxon>
        <taxon>Saccharomycetales</taxon>
        <taxon>Saccharomycetaceae</taxon>
        <taxon>Zygotorulaspora</taxon>
    </lineage>
</organism>
<accession>A0A7H9B0K6</accession>
<gene>
    <name evidence="5" type="ORF">HG535_0C05690</name>
</gene>
<dbReference type="Pfam" id="PF03372">
    <property type="entry name" value="Exo_endo_phos"/>
    <property type="match status" value="1"/>
</dbReference>
<feature type="compositionally biased region" description="Basic residues" evidence="3">
    <location>
        <begin position="55"/>
        <end position="65"/>
    </location>
</feature>
<evidence type="ECO:0000256" key="1">
    <source>
        <dbReference type="ARBA" id="ARBA00010774"/>
    </source>
</evidence>
<dbReference type="GeneID" id="59235913"/>
<dbReference type="PANTHER" id="PTHR12121:SF45">
    <property type="entry name" value="NOCTURNIN"/>
    <property type="match status" value="1"/>
</dbReference>
<evidence type="ECO:0000256" key="3">
    <source>
        <dbReference type="SAM" id="MobiDB-lite"/>
    </source>
</evidence>
<evidence type="ECO:0000313" key="5">
    <source>
        <dbReference type="EMBL" id="QLG72215.1"/>
    </source>
</evidence>
<feature type="compositionally biased region" description="Basic and acidic residues" evidence="3">
    <location>
        <begin position="28"/>
        <end position="41"/>
    </location>
</feature>
<evidence type="ECO:0000259" key="4">
    <source>
        <dbReference type="Pfam" id="PF03372"/>
    </source>
</evidence>
<dbReference type="KEGG" id="zmk:HG535_0C05690"/>
<evidence type="ECO:0000256" key="2">
    <source>
        <dbReference type="ARBA" id="ARBA00022801"/>
    </source>
</evidence>
<feature type="domain" description="Endonuclease/exonuclease/phosphatase" evidence="4">
    <location>
        <begin position="128"/>
        <end position="479"/>
    </location>
</feature>
<dbReference type="InterPro" id="IPR036691">
    <property type="entry name" value="Endo/exonu/phosph_ase_sf"/>
</dbReference>
<dbReference type="Gene3D" id="3.60.10.10">
    <property type="entry name" value="Endonuclease/exonuclease/phosphatase"/>
    <property type="match status" value="1"/>
</dbReference>
<protein>
    <recommendedName>
        <fullName evidence="4">Endonuclease/exonuclease/phosphatase domain-containing protein</fullName>
    </recommendedName>
</protein>
<dbReference type="InterPro" id="IPR005135">
    <property type="entry name" value="Endo/exonuclease/phosphatase"/>
</dbReference>
<dbReference type="SUPFAM" id="SSF56219">
    <property type="entry name" value="DNase I-like"/>
    <property type="match status" value="1"/>
</dbReference>
<evidence type="ECO:0000313" key="6">
    <source>
        <dbReference type="Proteomes" id="UP000509704"/>
    </source>
</evidence>
<dbReference type="PANTHER" id="PTHR12121">
    <property type="entry name" value="CARBON CATABOLITE REPRESSOR PROTEIN 4"/>
    <property type="match status" value="1"/>
</dbReference>
<dbReference type="RefSeq" id="XP_037143943.1">
    <property type="nucleotide sequence ID" value="XM_037288048.1"/>
</dbReference>
<name>A0A7H9B0K6_ZYGMR</name>
<sequence length="525" mass="60669">MPTEESSKPENNKKDVECTLKRQNAKMKKNDDGEQKHDQHQATDTTTASSSEKKQKNKGKSKGKSGNKVLSPEEVAKVRAKRKAAKEAKKASLEAPGADVPPELRFIRRPILTLHDGEPLTGFQFSLMTYNCLAQALIRRKMFPDGGDALKWHRRSQVLKREFKHYNADVICLQEIDYIQYENFWKSELEKLGYDTQFNRNGTKNHGVSIAWKRDLFFMTDRMFIDYDKEASGDIPPRTVTKNVGLVLSLKFTEKARQQFPNKTIRSGIIIGTTHLFWHPFGTYERTRQCFIILKKMKEFMHRVNVLQNDADNDLSHWWPFFCGDFNSQPYDAPYLSMTSKPIEYKDRALKVIQCSTSYTFSKLREGINDGDEENGNVEKFGKNQPETPVPAEFNANEQQKELVKEMEQLQNSLDMRAISLYSVAYKKVHAENSGLDNDRGEPEISNWAHTWRGLLDYLFLIKDWDFSDKKEVGSLNSFEKENSLRIRGLLRMPSSEEMTEHGQPHVAEYPSDHLCMICKLELLP</sequence>
<keyword evidence="6" id="KW-1185">Reference proteome</keyword>
<feature type="region of interest" description="Disordered" evidence="3">
    <location>
        <begin position="1"/>
        <end position="97"/>
    </location>
</feature>
<dbReference type="Proteomes" id="UP000509704">
    <property type="component" value="Chromosome 3"/>
</dbReference>
<comment type="similarity">
    <text evidence="1">Belongs to the CCR4/nocturin family.</text>
</comment>